<name>A0A7W9GTM6_9ACTN</name>
<keyword evidence="3" id="KW-1185">Reference proteome</keyword>
<accession>A0A7W9GTM6</accession>
<gene>
    <name evidence="2" type="ORF">HD601_004402</name>
</gene>
<dbReference type="EMBL" id="JACHMM010000001">
    <property type="protein sequence ID" value="MBB5789827.1"/>
    <property type="molecule type" value="Genomic_DNA"/>
</dbReference>
<feature type="compositionally biased region" description="Low complexity" evidence="1">
    <location>
        <begin position="114"/>
        <end position="140"/>
    </location>
</feature>
<dbReference type="Proteomes" id="UP000542813">
    <property type="component" value="Unassembled WGS sequence"/>
</dbReference>
<reference evidence="2 3" key="1">
    <citation type="submission" date="2020-08" db="EMBL/GenBank/DDBJ databases">
        <title>Sequencing the genomes of 1000 actinobacteria strains.</title>
        <authorList>
            <person name="Klenk H.-P."/>
        </authorList>
    </citation>
    <scope>NUCLEOTIDE SEQUENCE [LARGE SCALE GENOMIC DNA]</scope>
    <source>
        <strain evidence="2 3">DSM 102122</strain>
    </source>
</reference>
<dbReference type="RefSeq" id="WP_184825446.1">
    <property type="nucleotide sequence ID" value="NZ_JACHMM010000001.1"/>
</dbReference>
<feature type="region of interest" description="Disordered" evidence="1">
    <location>
        <begin position="87"/>
        <end position="151"/>
    </location>
</feature>
<feature type="compositionally biased region" description="Low complexity" evidence="1">
    <location>
        <begin position="98"/>
        <end position="107"/>
    </location>
</feature>
<proteinExistence type="predicted"/>
<protein>
    <submittedName>
        <fullName evidence="2">Uncharacterized protein</fullName>
    </submittedName>
</protein>
<evidence type="ECO:0000256" key="1">
    <source>
        <dbReference type="SAM" id="MobiDB-lite"/>
    </source>
</evidence>
<organism evidence="2 3">
    <name type="scientific">Jiangella mangrovi</name>
    <dbReference type="NCBI Taxonomy" id="1524084"/>
    <lineage>
        <taxon>Bacteria</taxon>
        <taxon>Bacillati</taxon>
        <taxon>Actinomycetota</taxon>
        <taxon>Actinomycetes</taxon>
        <taxon>Jiangellales</taxon>
        <taxon>Jiangellaceae</taxon>
        <taxon>Jiangella</taxon>
    </lineage>
</organism>
<evidence type="ECO:0000313" key="2">
    <source>
        <dbReference type="EMBL" id="MBB5789827.1"/>
    </source>
</evidence>
<comment type="caution">
    <text evidence="2">The sequence shown here is derived from an EMBL/GenBank/DDBJ whole genome shotgun (WGS) entry which is preliminary data.</text>
</comment>
<evidence type="ECO:0000313" key="3">
    <source>
        <dbReference type="Proteomes" id="UP000542813"/>
    </source>
</evidence>
<dbReference type="AlphaFoldDB" id="A0A7W9GTM6"/>
<sequence length="191" mass="19363">MPSMTGTLSAAGATLWRGPQADAVVDRRVGAHELAPAVLGRVLPGTTTIFRAEAGAGLAGMLAGARTDRVAPPRMSVAPAPVAVLDPPVTQPARGSSIQPPAGVVPQGGPGPQPAAAAPITTTADDAPAPDTAGPGATGPDLTDPPHQRWRLTDLDPADLAELADLVLDRIEGRVRGELERRGRRGVPGVF</sequence>